<comment type="caution">
    <text evidence="1">The sequence shown here is derived from an EMBL/GenBank/DDBJ whole genome shotgun (WGS) entry which is preliminary data.</text>
</comment>
<accession>A0A392RYD6</accession>
<evidence type="ECO:0000313" key="1">
    <source>
        <dbReference type="EMBL" id="MCI40625.1"/>
    </source>
</evidence>
<name>A0A392RYD6_9FABA</name>
<keyword evidence="1" id="KW-0808">Transferase</keyword>
<dbReference type="AlphaFoldDB" id="A0A392RYD6"/>
<proteinExistence type="predicted"/>
<dbReference type="Proteomes" id="UP000265520">
    <property type="component" value="Unassembled WGS sequence"/>
</dbReference>
<evidence type="ECO:0000313" key="2">
    <source>
        <dbReference type="Proteomes" id="UP000265520"/>
    </source>
</evidence>
<protein>
    <submittedName>
        <fullName evidence="1">RNA-directed DNA polymerase (Reverse transcriptase)</fullName>
    </submittedName>
</protein>
<keyword evidence="1" id="KW-0548">Nucleotidyltransferase</keyword>
<dbReference type="EMBL" id="LXQA010281949">
    <property type="protein sequence ID" value="MCI40625.1"/>
    <property type="molecule type" value="Genomic_DNA"/>
</dbReference>
<keyword evidence="1" id="KW-0695">RNA-directed DNA polymerase</keyword>
<dbReference type="GO" id="GO:0003964">
    <property type="term" value="F:RNA-directed DNA polymerase activity"/>
    <property type="evidence" value="ECO:0007669"/>
    <property type="project" value="UniProtKB-KW"/>
</dbReference>
<organism evidence="1 2">
    <name type="scientific">Trifolium medium</name>
    <dbReference type="NCBI Taxonomy" id="97028"/>
    <lineage>
        <taxon>Eukaryota</taxon>
        <taxon>Viridiplantae</taxon>
        <taxon>Streptophyta</taxon>
        <taxon>Embryophyta</taxon>
        <taxon>Tracheophyta</taxon>
        <taxon>Spermatophyta</taxon>
        <taxon>Magnoliopsida</taxon>
        <taxon>eudicotyledons</taxon>
        <taxon>Gunneridae</taxon>
        <taxon>Pentapetalae</taxon>
        <taxon>rosids</taxon>
        <taxon>fabids</taxon>
        <taxon>Fabales</taxon>
        <taxon>Fabaceae</taxon>
        <taxon>Papilionoideae</taxon>
        <taxon>50 kb inversion clade</taxon>
        <taxon>NPAAA clade</taxon>
        <taxon>Hologalegina</taxon>
        <taxon>IRL clade</taxon>
        <taxon>Trifolieae</taxon>
        <taxon>Trifolium</taxon>
    </lineage>
</organism>
<keyword evidence="2" id="KW-1185">Reference proteome</keyword>
<feature type="non-terminal residue" evidence="1">
    <location>
        <position position="82"/>
    </location>
</feature>
<sequence length="82" mass="9618">MQQRIVTAEQQNWAAKLLGYDFDIVYKQGKLNKGADALSRMHEGTECNAMSSYVKWGQEEHIRVENQQDEKLRKIMVEMQKD</sequence>
<reference evidence="1 2" key="1">
    <citation type="journal article" date="2018" name="Front. Plant Sci.">
        <title>Red Clover (Trifolium pratense) and Zigzag Clover (T. medium) - A Picture of Genomic Similarities and Differences.</title>
        <authorList>
            <person name="Dluhosova J."/>
            <person name="Istvanek J."/>
            <person name="Nedelnik J."/>
            <person name="Repkova J."/>
        </authorList>
    </citation>
    <scope>NUCLEOTIDE SEQUENCE [LARGE SCALE GENOMIC DNA]</scope>
    <source>
        <strain evidence="2">cv. 10/8</strain>
        <tissue evidence="1">Leaf</tissue>
    </source>
</reference>